<dbReference type="OrthoDB" id="417697at2759"/>
<gene>
    <name evidence="1" type="ORF">BU23DRAFT_586541</name>
</gene>
<accession>A0A6A5VRQ5</accession>
<proteinExistence type="predicted"/>
<evidence type="ECO:0000313" key="2">
    <source>
        <dbReference type="Proteomes" id="UP000800036"/>
    </source>
</evidence>
<protein>
    <recommendedName>
        <fullName evidence="3">UMTA methyltransferase family protein</fullName>
    </recommendedName>
</protein>
<dbReference type="SUPFAM" id="SSF53335">
    <property type="entry name" value="S-adenosyl-L-methionine-dependent methyltransferases"/>
    <property type="match status" value="1"/>
</dbReference>
<dbReference type="AlphaFoldDB" id="A0A6A5VRQ5"/>
<dbReference type="EMBL" id="ML976658">
    <property type="protein sequence ID" value="KAF1979250.1"/>
    <property type="molecule type" value="Genomic_DNA"/>
</dbReference>
<dbReference type="InterPro" id="IPR029063">
    <property type="entry name" value="SAM-dependent_MTases_sf"/>
</dbReference>
<evidence type="ECO:0000313" key="1">
    <source>
        <dbReference type="EMBL" id="KAF1979250.1"/>
    </source>
</evidence>
<name>A0A6A5VRQ5_9PLEO</name>
<evidence type="ECO:0008006" key="3">
    <source>
        <dbReference type="Google" id="ProtNLM"/>
    </source>
</evidence>
<dbReference type="Proteomes" id="UP000800036">
    <property type="component" value="Unassembled WGS sequence"/>
</dbReference>
<organism evidence="1 2">
    <name type="scientific">Bimuria novae-zelandiae CBS 107.79</name>
    <dbReference type="NCBI Taxonomy" id="1447943"/>
    <lineage>
        <taxon>Eukaryota</taxon>
        <taxon>Fungi</taxon>
        <taxon>Dikarya</taxon>
        <taxon>Ascomycota</taxon>
        <taxon>Pezizomycotina</taxon>
        <taxon>Dothideomycetes</taxon>
        <taxon>Pleosporomycetidae</taxon>
        <taxon>Pleosporales</taxon>
        <taxon>Massarineae</taxon>
        <taxon>Didymosphaeriaceae</taxon>
        <taxon>Bimuria</taxon>
    </lineage>
</organism>
<dbReference type="Gene3D" id="3.40.50.150">
    <property type="entry name" value="Vaccinia Virus protein VP39"/>
    <property type="match status" value="1"/>
</dbReference>
<sequence>MSSSQSPKASDADNEYLLSRGYVAASRLNLQHYLWQGSLNYIGAPSILVPPGARITDRPDCRLIGFDLDLSQAPNPGWLPPQINLKKWNIFELVHPDYWGKFDIVHVRLLVMVLTGKDKTQFIDALLMLLKPGGWLQWDELNTIDMHVRKLDKSVATPGLDRICKGTAASGRYDWTLRIPELLISRGFEKVKMAKFGDSPHLARAFNDQNLMTMDEVAAGMEGSGKADEASKLKSDIGKAYAESIAGAALCIPRIVVLAQRPMQLRQES</sequence>
<keyword evidence="2" id="KW-1185">Reference proteome</keyword>
<reference evidence="1" key="1">
    <citation type="journal article" date="2020" name="Stud. Mycol.">
        <title>101 Dothideomycetes genomes: a test case for predicting lifestyles and emergence of pathogens.</title>
        <authorList>
            <person name="Haridas S."/>
            <person name="Albert R."/>
            <person name="Binder M."/>
            <person name="Bloem J."/>
            <person name="Labutti K."/>
            <person name="Salamov A."/>
            <person name="Andreopoulos B."/>
            <person name="Baker S."/>
            <person name="Barry K."/>
            <person name="Bills G."/>
            <person name="Bluhm B."/>
            <person name="Cannon C."/>
            <person name="Castanera R."/>
            <person name="Culley D."/>
            <person name="Daum C."/>
            <person name="Ezra D."/>
            <person name="Gonzalez J."/>
            <person name="Henrissat B."/>
            <person name="Kuo A."/>
            <person name="Liang C."/>
            <person name="Lipzen A."/>
            <person name="Lutzoni F."/>
            <person name="Magnuson J."/>
            <person name="Mondo S."/>
            <person name="Nolan M."/>
            <person name="Ohm R."/>
            <person name="Pangilinan J."/>
            <person name="Park H.-J."/>
            <person name="Ramirez L."/>
            <person name="Alfaro M."/>
            <person name="Sun H."/>
            <person name="Tritt A."/>
            <person name="Yoshinaga Y."/>
            <person name="Zwiers L.-H."/>
            <person name="Turgeon B."/>
            <person name="Goodwin S."/>
            <person name="Spatafora J."/>
            <person name="Crous P."/>
            <person name="Grigoriev I."/>
        </authorList>
    </citation>
    <scope>NUCLEOTIDE SEQUENCE</scope>
    <source>
        <strain evidence="1">CBS 107.79</strain>
    </source>
</reference>